<dbReference type="AlphaFoldDB" id="E8X3F2"/>
<dbReference type="GO" id="GO:0004729">
    <property type="term" value="F:oxygen-dependent protoporphyrinogen oxidase activity"/>
    <property type="evidence" value="ECO:0007669"/>
    <property type="project" value="UniProtKB-UniRule"/>
</dbReference>
<dbReference type="PANTHER" id="PTHR42923">
    <property type="entry name" value="PROTOPORPHYRINOGEN OXIDASE"/>
    <property type="match status" value="1"/>
</dbReference>
<dbReference type="Gene3D" id="3.90.660.20">
    <property type="entry name" value="Protoporphyrinogen oxidase, mitochondrial, domain 2"/>
    <property type="match status" value="1"/>
</dbReference>
<dbReference type="InterPro" id="IPR004572">
    <property type="entry name" value="Protoporphyrinogen_oxidase"/>
</dbReference>
<accession>E8X3F2</accession>
<evidence type="ECO:0000256" key="1">
    <source>
        <dbReference type="ARBA" id="ARBA00001974"/>
    </source>
</evidence>
<comment type="catalytic activity">
    <reaction evidence="6">
        <text>coproporphyrinogen III + 3 O2 = coproporphyrin III + 3 H2O2</text>
        <dbReference type="Rhea" id="RHEA:43436"/>
        <dbReference type="ChEBI" id="CHEBI:15379"/>
        <dbReference type="ChEBI" id="CHEBI:16240"/>
        <dbReference type="ChEBI" id="CHEBI:57309"/>
        <dbReference type="ChEBI" id="CHEBI:131725"/>
        <dbReference type="EC" id="1.3.3.15"/>
    </reaction>
</comment>
<name>E8X3F2_GRATM</name>
<dbReference type="HOGENOM" id="CLU_009629_3_0_0"/>
<dbReference type="InterPro" id="IPR050464">
    <property type="entry name" value="Zeta_carotene_desat/Oxidored"/>
</dbReference>
<dbReference type="SUPFAM" id="SSF51905">
    <property type="entry name" value="FAD/NAD(P)-binding domain"/>
    <property type="match status" value="1"/>
</dbReference>
<dbReference type="KEGG" id="acm:AciX9_3448"/>
<dbReference type="Pfam" id="PF01593">
    <property type="entry name" value="Amino_oxidase"/>
    <property type="match status" value="1"/>
</dbReference>
<evidence type="ECO:0000256" key="2">
    <source>
        <dbReference type="ARBA" id="ARBA00022630"/>
    </source>
</evidence>
<dbReference type="InterPro" id="IPR002937">
    <property type="entry name" value="Amino_oxidase"/>
</dbReference>
<evidence type="ECO:0000256" key="5">
    <source>
        <dbReference type="ARBA" id="ARBA00023133"/>
    </source>
</evidence>
<organism evidence="9">
    <name type="scientific">Granulicella tundricola (strain ATCC BAA-1859 / DSM 23138 / MP5ACTX9)</name>
    <dbReference type="NCBI Taxonomy" id="1198114"/>
    <lineage>
        <taxon>Bacteria</taxon>
        <taxon>Pseudomonadati</taxon>
        <taxon>Acidobacteriota</taxon>
        <taxon>Terriglobia</taxon>
        <taxon>Terriglobales</taxon>
        <taxon>Acidobacteriaceae</taxon>
        <taxon>Granulicella</taxon>
    </lineage>
</organism>
<dbReference type="eggNOG" id="COG1232">
    <property type="taxonomic scope" value="Bacteria"/>
</dbReference>
<dbReference type="EC" id="1.3.3.15" evidence="6"/>
<comment type="cofactor">
    <cofactor evidence="1 6">
        <name>FAD</name>
        <dbReference type="ChEBI" id="CHEBI:57692"/>
    </cofactor>
</comment>
<reference evidence="9" key="1">
    <citation type="submission" date="2011-01" db="EMBL/GenBank/DDBJ databases">
        <title>Complete sequence of chromosome of Acidobacterium sp. MP5ACTX9.</title>
        <authorList>
            <consortium name="US DOE Joint Genome Institute"/>
            <person name="Lucas S."/>
            <person name="Copeland A."/>
            <person name="Lapidus A."/>
            <person name="Cheng J.-F."/>
            <person name="Goodwin L."/>
            <person name="Pitluck S."/>
            <person name="Teshima H."/>
            <person name="Detter J.C."/>
            <person name="Han C."/>
            <person name="Tapia R."/>
            <person name="Land M."/>
            <person name="Hauser L."/>
            <person name="Kyrpides N."/>
            <person name="Ivanova N."/>
            <person name="Ovchinnikova G."/>
            <person name="Pagani I."/>
            <person name="Rawat S.R."/>
            <person name="Mannisto M."/>
            <person name="Haggblom M.M."/>
            <person name="Woyke T."/>
        </authorList>
    </citation>
    <scope>NUCLEOTIDE SEQUENCE [LARGE SCALE GENOMIC DNA]</scope>
    <source>
        <strain evidence="9">MP5ACTX9</strain>
    </source>
</reference>
<keyword evidence="9" id="KW-1185">Reference proteome</keyword>
<comment type="subcellular location">
    <subcellularLocation>
        <location evidence="6">Cytoplasm</location>
    </subcellularLocation>
</comment>
<evidence type="ECO:0000256" key="3">
    <source>
        <dbReference type="ARBA" id="ARBA00022827"/>
    </source>
</evidence>
<evidence type="ECO:0000313" key="8">
    <source>
        <dbReference type="EMBL" id="ADW70453.1"/>
    </source>
</evidence>
<evidence type="ECO:0000256" key="6">
    <source>
        <dbReference type="RuleBase" id="RU364052"/>
    </source>
</evidence>
<dbReference type="SUPFAM" id="SSF54373">
    <property type="entry name" value="FAD-linked reductases, C-terminal domain"/>
    <property type="match status" value="1"/>
</dbReference>
<keyword evidence="2 6" id="KW-0285">Flavoprotein</keyword>
<keyword evidence="5 6" id="KW-0350">Heme biosynthesis</keyword>
<dbReference type="EMBL" id="CP002480">
    <property type="protein sequence ID" value="ADW70453.1"/>
    <property type="molecule type" value="Genomic_DNA"/>
</dbReference>
<dbReference type="GO" id="GO:0005737">
    <property type="term" value="C:cytoplasm"/>
    <property type="evidence" value="ECO:0007669"/>
    <property type="project" value="UniProtKB-SubCell"/>
</dbReference>
<comment type="pathway">
    <text evidence="6">Porphyrin-containing compound metabolism; protoheme biosynthesis.</text>
</comment>
<evidence type="ECO:0000259" key="7">
    <source>
        <dbReference type="Pfam" id="PF01593"/>
    </source>
</evidence>
<dbReference type="PaxDb" id="1198114-AciX9_3448"/>
<feature type="domain" description="Amine oxidase" evidence="7">
    <location>
        <begin position="11"/>
        <end position="432"/>
    </location>
</feature>
<gene>
    <name evidence="8" type="ordered locus">AciX9_3448</name>
</gene>
<dbReference type="PANTHER" id="PTHR42923:SF3">
    <property type="entry name" value="PROTOPORPHYRINOGEN OXIDASE"/>
    <property type="match status" value="1"/>
</dbReference>
<dbReference type="UniPathway" id="UPA00252"/>
<dbReference type="NCBIfam" id="TIGR00562">
    <property type="entry name" value="proto_IX_ox"/>
    <property type="match status" value="1"/>
</dbReference>
<evidence type="ECO:0000256" key="4">
    <source>
        <dbReference type="ARBA" id="ARBA00023002"/>
    </source>
</evidence>
<protein>
    <recommendedName>
        <fullName evidence="6">Coproporphyrinogen III oxidase</fullName>
        <ecNumber evidence="6">1.3.3.15</ecNumber>
    </recommendedName>
</protein>
<keyword evidence="4 6" id="KW-0560">Oxidoreductase</keyword>
<dbReference type="GO" id="GO:0006783">
    <property type="term" value="P:heme biosynthetic process"/>
    <property type="evidence" value="ECO:0007669"/>
    <property type="project" value="UniProtKB-UniRule"/>
</dbReference>
<dbReference type="Proteomes" id="UP000000343">
    <property type="component" value="Chromosome"/>
</dbReference>
<sequence length="435" mass="46534">MKRIAIIGGGIAGLTCAWQLHQLGQPFTLYEATPRLGGTVRTLHRDGFTIEQGPDGWVTEKPWAAELARDLGLGDELTPSNDAGRVTWIVRDNKLMAMPDGMRMMVPTDLLALEGSPLFSDEARAAYAAEPARAEELRAAAPDQDESIAAFVLRHYGHEVLNAVAAPLLAGVFGGDVWKLSVRAVMPRFVEMERQHGSLITALQSLVRRDSPSIFTTLASGLGTLIDRMAAALPAGSVRMSAPINSIPDSDHIILATPAHVIRTLLRGLAPERAVELLPAEASSAVLVALAFDEEFALPAGFGFLVPHSEPSQLLAATFVDQKFPGRVPPGKRLLRAFFGGANGLALTSLDDGALAALAHAELVRILGPLPVPAFSTVQRWPLSLPQYEVGHLDRMTELAGLLPSNVHLLGNAYRGVGLPDLIRDARALARQLTS</sequence>
<comment type="function">
    <text evidence="6">Involved in coproporphyrin-dependent heme b biosynthesis. Catalyzes the oxidation of coproporphyrinogen III to coproporphyrin III.</text>
</comment>
<proteinExistence type="inferred from homology"/>
<dbReference type="STRING" id="1198114.AciX9_3448"/>
<evidence type="ECO:0000313" key="9">
    <source>
        <dbReference type="Proteomes" id="UP000000343"/>
    </source>
</evidence>
<keyword evidence="6" id="KW-0963">Cytoplasm</keyword>
<dbReference type="RefSeq" id="WP_013581764.1">
    <property type="nucleotide sequence ID" value="NC_015064.1"/>
</dbReference>
<dbReference type="InterPro" id="IPR036188">
    <property type="entry name" value="FAD/NAD-bd_sf"/>
</dbReference>
<comment type="similarity">
    <text evidence="6">Belongs to the protoporphyrinogen/coproporphyrinogen oxidase family. Coproporphyrinogen III oxidase subfamily.</text>
</comment>
<dbReference type="OrthoDB" id="9805195at2"/>
<keyword evidence="3 6" id="KW-0274">FAD</keyword>
<dbReference type="Gene3D" id="3.50.50.60">
    <property type="entry name" value="FAD/NAD(P)-binding domain"/>
    <property type="match status" value="1"/>
</dbReference>
<dbReference type="Gene3D" id="1.10.3110.10">
    <property type="entry name" value="protoporphyrinogen ix oxidase, domain 3"/>
    <property type="match status" value="1"/>
</dbReference>